<dbReference type="EMBL" id="ABEU02000001">
    <property type="protein sequence ID" value="PNR62997.1"/>
    <property type="molecule type" value="Genomic_DNA"/>
</dbReference>
<accession>A0A2K1LAE3</accession>
<reference evidence="3" key="3">
    <citation type="submission" date="2020-12" db="UniProtKB">
        <authorList>
            <consortium name="EnsemblPlants"/>
        </authorList>
    </citation>
    <scope>IDENTIFICATION</scope>
</reference>
<feature type="region of interest" description="Disordered" evidence="1">
    <location>
        <begin position="31"/>
        <end position="67"/>
    </location>
</feature>
<gene>
    <name evidence="2" type="ORF">PHYPA_001422</name>
</gene>
<evidence type="ECO:0000313" key="2">
    <source>
        <dbReference type="EMBL" id="PNR62997.1"/>
    </source>
</evidence>
<reference evidence="2 4" key="2">
    <citation type="journal article" date="2018" name="Plant J.">
        <title>The Physcomitrella patens chromosome-scale assembly reveals moss genome structure and evolution.</title>
        <authorList>
            <person name="Lang D."/>
            <person name="Ullrich K.K."/>
            <person name="Murat F."/>
            <person name="Fuchs J."/>
            <person name="Jenkins J."/>
            <person name="Haas F.B."/>
            <person name="Piednoel M."/>
            <person name="Gundlach H."/>
            <person name="Van Bel M."/>
            <person name="Meyberg R."/>
            <person name="Vives C."/>
            <person name="Morata J."/>
            <person name="Symeonidi A."/>
            <person name="Hiss M."/>
            <person name="Muchero W."/>
            <person name="Kamisugi Y."/>
            <person name="Saleh O."/>
            <person name="Blanc G."/>
            <person name="Decker E.L."/>
            <person name="van Gessel N."/>
            <person name="Grimwood J."/>
            <person name="Hayes R.D."/>
            <person name="Graham S.W."/>
            <person name="Gunter L.E."/>
            <person name="McDaniel S.F."/>
            <person name="Hoernstein S.N.W."/>
            <person name="Larsson A."/>
            <person name="Li F.W."/>
            <person name="Perroud P.F."/>
            <person name="Phillips J."/>
            <person name="Ranjan P."/>
            <person name="Rokshar D.S."/>
            <person name="Rothfels C.J."/>
            <person name="Schneider L."/>
            <person name="Shu S."/>
            <person name="Stevenson D.W."/>
            <person name="Thummler F."/>
            <person name="Tillich M."/>
            <person name="Villarreal Aguilar J.C."/>
            <person name="Widiez T."/>
            <person name="Wong G.K."/>
            <person name="Wymore A."/>
            <person name="Zhang Y."/>
            <person name="Zimmer A.D."/>
            <person name="Quatrano R.S."/>
            <person name="Mayer K.F.X."/>
            <person name="Goodstein D."/>
            <person name="Casacuberta J.M."/>
            <person name="Vandepoele K."/>
            <person name="Reski R."/>
            <person name="Cuming A.C."/>
            <person name="Tuskan G.A."/>
            <person name="Maumus F."/>
            <person name="Salse J."/>
            <person name="Schmutz J."/>
            <person name="Rensing S.A."/>
        </authorList>
    </citation>
    <scope>NUCLEOTIDE SEQUENCE [LARGE SCALE GENOMIC DNA]</scope>
    <source>
        <strain evidence="3 4">cv. Gransden 2004</strain>
    </source>
</reference>
<name>A0A2K1LAE3_PHYPA</name>
<protein>
    <submittedName>
        <fullName evidence="2 3">Uncharacterized protein</fullName>
    </submittedName>
</protein>
<reference evidence="2 4" key="1">
    <citation type="journal article" date="2008" name="Science">
        <title>The Physcomitrella genome reveals evolutionary insights into the conquest of land by plants.</title>
        <authorList>
            <person name="Rensing S."/>
            <person name="Lang D."/>
            <person name="Zimmer A."/>
            <person name="Terry A."/>
            <person name="Salamov A."/>
            <person name="Shapiro H."/>
            <person name="Nishiyama T."/>
            <person name="Perroud P.-F."/>
            <person name="Lindquist E."/>
            <person name="Kamisugi Y."/>
            <person name="Tanahashi T."/>
            <person name="Sakakibara K."/>
            <person name="Fujita T."/>
            <person name="Oishi K."/>
            <person name="Shin-I T."/>
            <person name="Kuroki Y."/>
            <person name="Toyoda A."/>
            <person name="Suzuki Y."/>
            <person name="Hashimoto A."/>
            <person name="Yamaguchi K."/>
            <person name="Sugano A."/>
            <person name="Kohara Y."/>
            <person name="Fujiyama A."/>
            <person name="Anterola A."/>
            <person name="Aoki S."/>
            <person name="Ashton N."/>
            <person name="Barbazuk W.B."/>
            <person name="Barker E."/>
            <person name="Bennetzen J."/>
            <person name="Bezanilla M."/>
            <person name="Blankenship R."/>
            <person name="Cho S.H."/>
            <person name="Dutcher S."/>
            <person name="Estelle M."/>
            <person name="Fawcett J.A."/>
            <person name="Gundlach H."/>
            <person name="Hanada K."/>
            <person name="Heyl A."/>
            <person name="Hicks K.A."/>
            <person name="Hugh J."/>
            <person name="Lohr M."/>
            <person name="Mayer K."/>
            <person name="Melkozernov A."/>
            <person name="Murata T."/>
            <person name="Nelson D."/>
            <person name="Pils B."/>
            <person name="Prigge M."/>
            <person name="Reiss B."/>
            <person name="Renner T."/>
            <person name="Rombauts S."/>
            <person name="Rushton P."/>
            <person name="Sanderfoot A."/>
            <person name="Schween G."/>
            <person name="Shiu S.-H."/>
            <person name="Stueber K."/>
            <person name="Theodoulou F.L."/>
            <person name="Tu H."/>
            <person name="Van de Peer Y."/>
            <person name="Verrier P.J."/>
            <person name="Waters E."/>
            <person name="Wood A."/>
            <person name="Yang L."/>
            <person name="Cove D."/>
            <person name="Cuming A."/>
            <person name="Hasebe M."/>
            <person name="Lucas S."/>
            <person name="Mishler D.B."/>
            <person name="Reski R."/>
            <person name="Grigoriev I."/>
            <person name="Quatrano R.S."/>
            <person name="Boore J.L."/>
        </authorList>
    </citation>
    <scope>NUCLEOTIDE SEQUENCE [LARGE SCALE GENOMIC DNA]</scope>
    <source>
        <strain evidence="3 4">cv. Gransden 2004</strain>
    </source>
</reference>
<evidence type="ECO:0000313" key="4">
    <source>
        <dbReference type="Proteomes" id="UP000006727"/>
    </source>
</evidence>
<evidence type="ECO:0000313" key="3">
    <source>
        <dbReference type="EnsemblPlants" id="Pp3c1_31097V3.1"/>
    </source>
</evidence>
<dbReference type="InParanoid" id="A0A2K1LAE3"/>
<dbReference type="AlphaFoldDB" id="A0A2K1LAE3"/>
<dbReference type="EnsemblPlants" id="Pp3c1_31097V3.1">
    <property type="protein sequence ID" value="Pp3c1_31097V3.1"/>
    <property type="gene ID" value="Pp3c1_31097"/>
</dbReference>
<keyword evidence="4" id="KW-1185">Reference proteome</keyword>
<organism evidence="2">
    <name type="scientific">Physcomitrium patens</name>
    <name type="common">Spreading-leaved earth moss</name>
    <name type="synonym">Physcomitrella patens</name>
    <dbReference type="NCBI Taxonomy" id="3218"/>
    <lineage>
        <taxon>Eukaryota</taxon>
        <taxon>Viridiplantae</taxon>
        <taxon>Streptophyta</taxon>
        <taxon>Embryophyta</taxon>
        <taxon>Bryophyta</taxon>
        <taxon>Bryophytina</taxon>
        <taxon>Bryopsida</taxon>
        <taxon>Funariidae</taxon>
        <taxon>Funariales</taxon>
        <taxon>Funariaceae</taxon>
        <taxon>Physcomitrium</taxon>
    </lineage>
</organism>
<evidence type="ECO:0000256" key="1">
    <source>
        <dbReference type="SAM" id="MobiDB-lite"/>
    </source>
</evidence>
<sequence length="81" mass="9222">MYIYIYIHVIGGGEECELAVRRRRSVRTVEPDDEMRRNLTDVQPAHVSETDSTLPHSSPGSGMMNSVLRQLSLRRVENGDH</sequence>
<feature type="compositionally biased region" description="Polar residues" evidence="1">
    <location>
        <begin position="50"/>
        <end position="67"/>
    </location>
</feature>
<proteinExistence type="predicted"/>
<dbReference type="Gramene" id="Pp3c1_31097V3.1">
    <property type="protein sequence ID" value="Pp3c1_31097V3.1"/>
    <property type="gene ID" value="Pp3c1_31097"/>
</dbReference>
<dbReference type="Proteomes" id="UP000006727">
    <property type="component" value="Chromosome 1"/>
</dbReference>